<sequence length="99" mass="10711">MATKNRGDRVVGMMLLLQMMMFLLLACTSQCEARALRRSRKNSLLNALYKLNFIRTVEPMQLPSAPPSKAPSRDGDAASLAAADGSSSPYCVNPPNAPL</sequence>
<reference evidence="3" key="1">
    <citation type="journal article" date="2013" name="Nat. Commun.">
        <title>Whole-genome sequencing of Oryza brachyantha reveals mechanisms underlying Oryza genome evolution.</title>
        <authorList>
            <person name="Chen J."/>
            <person name="Huang Q."/>
            <person name="Gao D."/>
            <person name="Wang J."/>
            <person name="Lang Y."/>
            <person name="Liu T."/>
            <person name="Li B."/>
            <person name="Bai Z."/>
            <person name="Luis Goicoechea J."/>
            <person name="Liang C."/>
            <person name="Chen C."/>
            <person name="Zhang W."/>
            <person name="Sun S."/>
            <person name="Liao Y."/>
            <person name="Zhang X."/>
            <person name="Yang L."/>
            <person name="Song C."/>
            <person name="Wang M."/>
            <person name="Shi J."/>
            <person name="Liu G."/>
            <person name="Liu J."/>
            <person name="Zhou H."/>
            <person name="Zhou W."/>
            <person name="Yu Q."/>
            <person name="An N."/>
            <person name="Chen Y."/>
            <person name="Cai Q."/>
            <person name="Wang B."/>
            <person name="Liu B."/>
            <person name="Min J."/>
            <person name="Huang Y."/>
            <person name="Wu H."/>
            <person name="Li Z."/>
            <person name="Zhang Y."/>
            <person name="Yin Y."/>
            <person name="Song W."/>
            <person name="Jiang J."/>
            <person name="Jackson S.A."/>
            <person name="Wing R.A."/>
            <person name="Wang J."/>
            <person name="Chen M."/>
        </authorList>
    </citation>
    <scope>NUCLEOTIDE SEQUENCE [LARGE SCALE GENOMIC DNA]</scope>
    <source>
        <strain evidence="3">cv. IRGC 101232</strain>
    </source>
</reference>
<evidence type="ECO:0000313" key="4">
    <source>
        <dbReference type="Proteomes" id="UP000006038"/>
    </source>
</evidence>
<dbReference type="PROSITE" id="PS51257">
    <property type="entry name" value="PROKAR_LIPOPROTEIN"/>
    <property type="match status" value="1"/>
</dbReference>
<keyword evidence="2" id="KW-0732">Signal</keyword>
<feature type="region of interest" description="Disordered" evidence="1">
    <location>
        <begin position="61"/>
        <end position="99"/>
    </location>
</feature>
<dbReference type="Proteomes" id="UP000006038">
    <property type="component" value="Chromosome 4"/>
</dbReference>
<protein>
    <submittedName>
        <fullName evidence="3">Uncharacterized protein</fullName>
    </submittedName>
</protein>
<evidence type="ECO:0000313" key="3">
    <source>
        <dbReference type="EnsemblPlants" id="OB04G31890.1"/>
    </source>
</evidence>
<accession>J3M1B4</accession>
<dbReference type="AlphaFoldDB" id="J3M1B4"/>
<feature type="compositionally biased region" description="Low complexity" evidence="1">
    <location>
        <begin position="77"/>
        <end position="88"/>
    </location>
</feature>
<organism evidence="3">
    <name type="scientific">Oryza brachyantha</name>
    <name type="common">malo sina</name>
    <dbReference type="NCBI Taxonomy" id="4533"/>
    <lineage>
        <taxon>Eukaryota</taxon>
        <taxon>Viridiplantae</taxon>
        <taxon>Streptophyta</taxon>
        <taxon>Embryophyta</taxon>
        <taxon>Tracheophyta</taxon>
        <taxon>Spermatophyta</taxon>
        <taxon>Magnoliopsida</taxon>
        <taxon>Liliopsida</taxon>
        <taxon>Poales</taxon>
        <taxon>Poaceae</taxon>
        <taxon>BOP clade</taxon>
        <taxon>Oryzoideae</taxon>
        <taxon>Oryzeae</taxon>
        <taxon>Oryzinae</taxon>
        <taxon>Oryza</taxon>
    </lineage>
</organism>
<proteinExistence type="predicted"/>
<dbReference type="STRING" id="4533.J3M1B4"/>
<evidence type="ECO:0000256" key="2">
    <source>
        <dbReference type="SAM" id="SignalP"/>
    </source>
</evidence>
<name>J3M1B4_ORYBR</name>
<dbReference type="EnsemblPlants" id="OB04G31890.1">
    <property type="protein sequence ID" value="OB04G31890.1"/>
    <property type="gene ID" value="OB04G31890"/>
</dbReference>
<reference evidence="3" key="2">
    <citation type="submission" date="2013-04" db="UniProtKB">
        <authorList>
            <consortium name="EnsemblPlants"/>
        </authorList>
    </citation>
    <scope>IDENTIFICATION</scope>
</reference>
<evidence type="ECO:0000256" key="1">
    <source>
        <dbReference type="SAM" id="MobiDB-lite"/>
    </source>
</evidence>
<dbReference type="HOGENOM" id="CLU_2324137_0_0_1"/>
<feature type="signal peptide" evidence="2">
    <location>
        <begin position="1"/>
        <end position="33"/>
    </location>
</feature>
<dbReference type="Gramene" id="OB04G31890.1">
    <property type="protein sequence ID" value="OB04G31890.1"/>
    <property type="gene ID" value="OB04G31890"/>
</dbReference>
<feature type="chain" id="PRO_5003774198" evidence="2">
    <location>
        <begin position="34"/>
        <end position="99"/>
    </location>
</feature>
<keyword evidence="4" id="KW-1185">Reference proteome</keyword>